<evidence type="ECO:0000313" key="1">
    <source>
        <dbReference type="EMBL" id="KAF2024188.1"/>
    </source>
</evidence>
<accession>A0A9P4GWW2</accession>
<sequence length="247" mass="27594">MVIGTIASQNPILLSCRVTIAFELSHADATSLTDIRSEASPLLRATVALHSDFNLDIGVYSLMNSVCTVHARHDLRLEVLRNRFFMTWYQGQLPARREGMKFPRLWVNGLGAVVDVVPAEALFDPNIDGYDLAIQLANANRRSRLVVGMDENPSFPGEKSYATKQPPLSRKRLLSFFVAGNSPSSQILSLIELDHFTVTSDKLSDHLKGNRTGSFLEAQTSSRQQEVNWVIKASLSQVFEAMRRYIV</sequence>
<gene>
    <name evidence="1" type="ORF">EK21DRAFT_94288</name>
</gene>
<keyword evidence="2" id="KW-1185">Reference proteome</keyword>
<protein>
    <submittedName>
        <fullName evidence="1">Uncharacterized protein</fullName>
    </submittedName>
</protein>
<evidence type="ECO:0000313" key="2">
    <source>
        <dbReference type="Proteomes" id="UP000799777"/>
    </source>
</evidence>
<dbReference type="AlphaFoldDB" id="A0A9P4GWW2"/>
<organism evidence="1 2">
    <name type="scientific">Setomelanomma holmii</name>
    <dbReference type="NCBI Taxonomy" id="210430"/>
    <lineage>
        <taxon>Eukaryota</taxon>
        <taxon>Fungi</taxon>
        <taxon>Dikarya</taxon>
        <taxon>Ascomycota</taxon>
        <taxon>Pezizomycotina</taxon>
        <taxon>Dothideomycetes</taxon>
        <taxon>Pleosporomycetidae</taxon>
        <taxon>Pleosporales</taxon>
        <taxon>Pleosporineae</taxon>
        <taxon>Phaeosphaeriaceae</taxon>
        <taxon>Setomelanomma</taxon>
    </lineage>
</organism>
<comment type="caution">
    <text evidence="1">The sequence shown here is derived from an EMBL/GenBank/DDBJ whole genome shotgun (WGS) entry which is preliminary data.</text>
</comment>
<name>A0A9P4GWW2_9PLEO</name>
<proteinExistence type="predicted"/>
<dbReference type="Proteomes" id="UP000799777">
    <property type="component" value="Unassembled WGS sequence"/>
</dbReference>
<reference evidence="1" key="1">
    <citation type="journal article" date="2020" name="Stud. Mycol.">
        <title>101 Dothideomycetes genomes: a test case for predicting lifestyles and emergence of pathogens.</title>
        <authorList>
            <person name="Haridas S."/>
            <person name="Albert R."/>
            <person name="Binder M."/>
            <person name="Bloem J."/>
            <person name="Labutti K."/>
            <person name="Salamov A."/>
            <person name="Andreopoulos B."/>
            <person name="Baker S."/>
            <person name="Barry K."/>
            <person name="Bills G."/>
            <person name="Bluhm B."/>
            <person name="Cannon C."/>
            <person name="Castanera R."/>
            <person name="Culley D."/>
            <person name="Daum C."/>
            <person name="Ezra D."/>
            <person name="Gonzalez J."/>
            <person name="Henrissat B."/>
            <person name="Kuo A."/>
            <person name="Liang C."/>
            <person name="Lipzen A."/>
            <person name="Lutzoni F."/>
            <person name="Magnuson J."/>
            <person name="Mondo S."/>
            <person name="Nolan M."/>
            <person name="Ohm R."/>
            <person name="Pangilinan J."/>
            <person name="Park H.-J."/>
            <person name="Ramirez L."/>
            <person name="Alfaro M."/>
            <person name="Sun H."/>
            <person name="Tritt A."/>
            <person name="Yoshinaga Y."/>
            <person name="Zwiers L.-H."/>
            <person name="Turgeon B."/>
            <person name="Goodwin S."/>
            <person name="Spatafora J."/>
            <person name="Crous P."/>
            <person name="Grigoriev I."/>
        </authorList>
    </citation>
    <scope>NUCLEOTIDE SEQUENCE</scope>
    <source>
        <strain evidence="1">CBS 110217</strain>
    </source>
</reference>
<dbReference type="EMBL" id="ML978305">
    <property type="protein sequence ID" value="KAF2024188.1"/>
    <property type="molecule type" value="Genomic_DNA"/>
</dbReference>